<dbReference type="Pfam" id="PF05800">
    <property type="entry name" value="GvpO"/>
    <property type="match status" value="1"/>
</dbReference>
<name>A0A1G9A893_9ACTN</name>
<dbReference type="STRING" id="683260.SAMN05421874_10680"/>
<organism evidence="2 3">
    <name type="scientific">Nonomuraea maritima</name>
    <dbReference type="NCBI Taxonomy" id="683260"/>
    <lineage>
        <taxon>Bacteria</taxon>
        <taxon>Bacillati</taxon>
        <taxon>Actinomycetota</taxon>
        <taxon>Actinomycetes</taxon>
        <taxon>Streptosporangiales</taxon>
        <taxon>Streptosporangiaceae</taxon>
        <taxon>Nonomuraea</taxon>
    </lineage>
</organism>
<protein>
    <submittedName>
        <fullName evidence="2">Gas vesicle synthesis protein GvpO</fullName>
    </submittedName>
</protein>
<keyword evidence="3" id="KW-1185">Reference proteome</keyword>
<dbReference type="InterPro" id="IPR008634">
    <property type="entry name" value="Gas-vesicle_GvpO"/>
</dbReference>
<feature type="region of interest" description="Disordered" evidence="1">
    <location>
        <begin position="1"/>
        <end position="44"/>
    </location>
</feature>
<gene>
    <name evidence="2" type="ORF">SAMN05421874_10680</name>
</gene>
<dbReference type="EMBL" id="FNFB01000006">
    <property type="protein sequence ID" value="SDK23559.1"/>
    <property type="molecule type" value="Genomic_DNA"/>
</dbReference>
<feature type="compositionally biased region" description="Basic and acidic residues" evidence="1">
    <location>
        <begin position="26"/>
        <end position="37"/>
    </location>
</feature>
<accession>A0A1G9A893</accession>
<sequence length="126" mass="14123">MPTTRRAGVMKTRAHPPETSDEPDESGPRGRAPERPRRPLNAATAGGIALRHITELTSRQSEGVTSVEPTEDGWLVSVEVVESRRIPSSSDMLAIYLLTIDKEGRLVSYRRTRRYRRANADFSEAY</sequence>
<dbReference type="AlphaFoldDB" id="A0A1G9A893"/>
<proteinExistence type="predicted"/>
<reference evidence="2 3" key="1">
    <citation type="submission" date="2016-10" db="EMBL/GenBank/DDBJ databases">
        <authorList>
            <person name="de Groot N.N."/>
        </authorList>
    </citation>
    <scope>NUCLEOTIDE SEQUENCE [LARGE SCALE GENOMIC DNA]</scope>
    <source>
        <strain evidence="2 3">CGMCC 4.5681</strain>
    </source>
</reference>
<dbReference type="RefSeq" id="WP_218128865.1">
    <property type="nucleotide sequence ID" value="NZ_FNFB01000006.1"/>
</dbReference>
<evidence type="ECO:0000313" key="2">
    <source>
        <dbReference type="EMBL" id="SDK23559.1"/>
    </source>
</evidence>
<dbReference type="GO" id="GO:0031412">
    <property type="term" value="P:gas vesicle organization"/>
    <property type="evidence" value="ECO:0007669"/>
    <property type="project" value="InterPro"/>
</dbReference>
<dbReference type="Proteomes" id="UP000198683">
    <property type="component" value="Unassembled WGS sequence"/>
</dbReference>
<evidence type="ECO:0000256" key="1">
    <source>
        <dbReference type="SAM" id="MobiDB-lite"/>
    </source>
</evidence>
<evidence type="ECO:0000313" key="3">
    <source>
        <dbReference type="Proteomes" id="UP000198683"/>
    </source>
</evidence>